<reference evidence="1 2" key="1">
    <citation type="submission" date="2016-12" db="EMBL/GenBank/DDBJ databases">
        <title>The genomes of Aspergillus section Nigri reveals drivers in fungal speciation.</title>
        <authorList>
            <consortium name="DOE Joint Genome Institute"/>
            <person name="Vesth T.C."/>
            <person name="Nybo J."/>
            <person name="Theobald S."/>
            <person name="Brandl J."/>
            <person name="Frisvad J.C."/>
            <person name="Nielsen K.F."/>
            <person name="Lyhne E.K."/>
            <person name="Kogle M.E."/>
            <person name="Kuo A."/>
            <person name="Riley R."/>
            <person name="Clum A."/>
            <person name="Nolan M."/>
            <person name="Lipzen A."/>
            <person name="Salamov A."/>
            <person name="Henrissat B."/>
            <person name="Wiebenga A."/>
            <person name="De Vries R.P."/>
            <person name="Grigoriev I.V."/>
            <person name="Mortensen U.H."/>
            <person name="Andersen M.R."/>
            <person name="Baker S.E."/>
        </authorList>
    </citation>
    <scope>NUCLEOTIDE SEQUENCE [LARGE SCALE GENOMIC DNA]</scope>
    <source>
        <strain evidence="1 2">JOP 1030-1</strain>
    </source>
</reference>
<protein>
    <submittedName>
        <fullName evidence="1">Uncharacterized protein</fullName>
    </submittedName>
</protein>
<gene>
    <name evidence="1" type="ORF">BP01DRAFT_136510</name>
</gene>
<name>A0A318Z5C0_9EURO</name>
<organism evidence="1 2">
    <name type="scientific">Aspergillus saccharolyticus JOP 1030-1</name>
    <dbReference type="NCBI Taxonomy" id="1450539"/>
    <lineage>
        <taxon>Eukaryota</taxon>
        <taxon>Fungi</taxon>
        <taxon>Dikarya</taxon>
        <taxon>Ascomycota</taxon>
        <taxon>Pezizomycotina</taxon>
        <taxon>Eurotiomycetes</taxon>
        <taxon>Eurotiomycetidae</taxon>
        <taxon>Eurotiales</taxon>
        <taxon>Aspergillaceae</taxon>
        <taxon>Aspergillus</taxon>
        <taxon>Aspergillus subgen. Circumdati</taxon>
    </lineage>
</organism>
<proteinExistence type="predicted"/>
<evidence type="ECO:0000313" key="1">
    <source>
        <dbReference type="EMBL" id="PYH42306.1"/>
    </source>
</evidence>
<sequence>MGVAGHVARTTFLLLHRPSIHQLIQSLPSVFQCSLFFMAHPTGPSLLAYARYHGIATSYADVDLLQLVQESCVAVPDAPLNHLTYTRDRIDQVKASLEQELLHEKLNLKKESAILLASALRKLEPADIEAHWEGILPSWDRFDKFKVEPPIFTHEQEKELPPSADSACYTHDECHLSPLEDNISERDVVLARGLINGIEICDESIRDERLDCTKEALLLIQESRKLGGGSHLEVLEGLLHAELGLKEVRLSCSLWSCVDFDRYQFRGRILLVFVLQMMRLSVMTSARPRCWTRCSLTLAYLQNMVTGFWEIHVLWRRRSLVI</sequence>
<dbReference type="OrthoDB" id="3647246at2759"/>
<dbReference type="AlphaFoldDB" id="A0A318Z5C0"/>
<dbReference type="Proteomes" id="UP000248349">
    <property type="component" value="Unassembled WGS sequence"/>
</dbReference>
<dbReference type="EMBL" id="KZ821253">
    <property type="protein sequence ID" value="PYH42306.1"/>
    <property type="molecule type" value="Genomic_DNA"/>
</dbReference>
<dbReference type="RefSeq" id="XP_025428288.1">
    <property type="nucleotide sequence ID" value="XM_025570525.1"/>
</dbReference>
<accession>A0A318Z5C0</accession>
<dbReference type="GeneID" id="37071753"/>
<evidence type="ECO:0000313" key="2">
    <source>
        <dbReference type="Proteomes" id="UP000248349"/>
    </source>
</evidence>
<keyword evidence="2" id="KW-1185">Reference proteome</keyword>